<evidence type="ECO:0000313" key="1">
    <source>
        <dbReference type="EMBL" id="RGQ35611.1"/>
    </source>
</evidence>
<dbReference type="InterPro" id="IPR038705">
    <property type="entry name" value="YabP_sf"/>
</dbReference>
<dbReference type="EMBL" id="QRTC01000063">
    <property type="protein sequence ID" value="RGQ35611.1"/>
    <property type="molecule type" value="Genomic_DNA"/>
</dbReference>
<dbReference type="GO" id="GO:0030435">
    <property type="term" value="P:sporulation resulting in formation of a cellular spore"/>
    <property type="evidence" value="ECO:0007669"/>
    <property type="project" value="InterPro"/>
</dbReference>
<proteinExistence type="predicted"/>
<dbReference type="InterPro" id="IPR022476">
    <property type="entry name" value="Spore_YabP/YqfC"/>
</dbReference>
<gene>
    <name evidence="1" type="primary">yabP</name>
    <name evidence="1" type="ORF">DWY99_12365</name>
</gene>
<dbReference type="Pfam" id="PF07873">
    <property type="entry name" value="YabP"/>
    <property type="match status" value="1"/>
</dbReference>
<dbReference type="NCBIfam" id="TIGR02892">
    <property type="entry name" value="spore_yabP"/>
    <property type="match status" value="1"/>
</dbReference>
<name>A0A412AUR7_9FIRM</name>
<dbReference type="AlphaFoldDB" id="A0A412AUR7"/>
<organism evidence="1 2">
    <name type="scientific">[Clostridium] leptum</name>
    <dbReference type="NCBI Taxonomy" id="1535"/>
    <lineage>
        <taxon>Bacteria</taxon>
        <taxon>Bacillati</taxon>
        <taxon>Bacillota</taxon>
        <taxon>Clostridia</taxon>
        <taxon>Eubacteriales</taxon>
        <taxon>Oscillospiraceae</taxon>
        <taxon>Oscillospiraceae incertae sedis</taxon>
    </lineage>
</organism>
<dbReference type="Proteomes" id="UP000284751">
    <property type="component" value="Unassembled WGS sequence"/>
</dbReference>
<comment type="caution">
    <text evidence="1">The sequence shown here is derived from an EMBL/GenBank/DDBJ whole genome shotgun (WGS) entry which is preliminary data.</text>
</comment>
<evidence type="ECO:0000313" key="2">
    <source>
        <dbReference type="Proteomes" id="UP000284751"/>
    </source>
</evidence>
<protein>
    <submittedName>
        <fullName evidence="1">Sporulation protein YabP</fullName>
    </submittedName>
</protein>
<reference evidence="1 2" key="1">
    <citation type="submission" date="2018-08" db="EMBL/GenBank/DDBJ databases">
        <title>A genome reference for cultivated species of the human gut microbiota.</title>
        <authorList>
            <person name="Zou Y."/>
            <person name="Xue W."/>
            <person name="Luo G."/>
        </authorList>
    </citation>
    <scope>NUCLEOTIDE SEQUENCE [LARGE SCALE GENOMIC DNA]</scope>
    <source>
        <strain evidence="1 2">AF28-26</strain>
    </source>
</reference>
<dbReference type="Gene3D" id="2.60.40.2000">
    <property type="match status" value="1"/>
</dbReference>
<dbReference type="InterPro" id="IPR012504">
    <property type="entry name" value="Spore_YabP"/>
</dbReference>
<accession>A0A412AUR7</accession>
<dbReference type="PIRSF" id="PIRSF011576">
    <property type="entry name" value="YabP"/>
    <property type="match status" value="1"/>
</dbReference>
<sequence>MAELKIEKKTGMPHNLILEDRKKLVVSGVEDVDSFDEQTVVAYTAVGELMIKGEGLHINKLSLETGELTLDGEIASLTYTENRSSNGSFFSKLFR</sequence>